<dbReference type="InterPro" id="IPR001295">
    <property type="entry name" value="Dihydroorotate_DH_CS"/>
</dbReference>
<name>A0A4S4B3W9_9RHOO</name>
<dbReference type="InterPro" id="IPR013785">
    <property type="entry name" value="Aldolase_TIM"/>
</dbReference>
<dbReference type="Gene3D" id="3.20.20.70">
    <property type="entry name" value="Aldolase class I"/>
    <property type="match status" value="1"/>
</dbReference>
<evidence type="ECO:0000256" key="8">
    <source>
        <dbReference type="ARBA" id="ARBA00022643"/>
    </source>
</evidence>
<dbReference type="OrthoDB" id="9802377at2"/>
<dbReference type="GO" id="GO:0005737">
    <property type="term" value="C:cytoplasm"/>
    <property type="evidence" value="ECO:0007669"/>
    <property type="project" value="InterPro"/>
</dbReference>
<dbReference type="PANTHER" id="PTHR48109:SF4">
    <property type="entry name" value="DIHYDROOROTATE DEHYDROGENASE (QUINONE), MITOCHONDRIAL"/>
    <property type="match status" value="1"/>
</dbReference>
<keyword evidence="16" id="KW-1185">Reference proteome</keyword>
<dbReference type="NCBIfam" id="NF003646">
    <property type="entry name" value="PRK05286.1-4"/>
    <property type="match status" value="1"/>
</dbReference>
<comment type="similarity">
    <text evidence="4 13">Belongs to the dihydroorotate dehydrogenase family. Type 2 subfamily.</text>
</comment>
<evidence type="ECO:0000256" key="6">
    <source>
        <dbReference type="ARBA" id="ARBA00022475"/>
    </source>
</evidence>
<dbReference type="GO" id="GO:0106430">
    <property type="term" value="F:dihydroorotate dehydrogenase (quinone) activity"/>
    <property type="evidence" value="ECO:0007669"/>
    <property type="project" value="UniProtKB-EC"/>
</dbReference>
<evidence type="ECO:0000256" key="12">
    <source>
        <dbReference type="ARBA" id="ARBA00048639"/>
    </source>
</evidence>
<feature type="binding site" evidence="13">
    <location>
        <position position="169"/>
    </location>
    <ligand>
        <name>substrate</name>
    </ligand>
</feature>
<feature type="binding site" evidence="13">
    <location>
        <position position="214"/>
    </location>
    <ligand>
        <name>FMN</name>
        <dbReference type="ChEBI" id="CHEBI:58210"/>
    </ligand>
</feature>
<dbReference type="PROSITE" id="PS00912">
    <property type="entry name" value="DHODEHASE_2"/>
    <property type="match status" value="1"/>
</dbReference>
<evidence type="ECO:0000313" key="16">
    <source>
        <dbReference type="Proteomes" id="UP000308430"/>
    </source>
</evidence>
<dbReference type="GO" id="GO:0005886">
    <property type="term" value="C:plasma membrane"/>
    <property type="evidence" value="ECO:0007669"/>
    <property type="project" value="UniProtKB-SubCell"/>
</dbReference>
<evidence type="ECO:0000256" key="10">
    <source>
        <dbReference type="ARBA" id="ARBA00023002"/>
    </source>
</evidence>
<feature type="active site" description="Nucleophile" evidence="13">
    <location>
        <position position="172"/>
    </location>
</feature>
<reference evidence="15 16" key="1">
    <citation type="submission" date="2019-04" db="EMBL/GenBank/DDBJ databases">
        <title>Azoarcus nasutitermitis sp. nov. isolated from termite nest.</title>
        <authorList>
            <person name="Lin S.-Y."/>
            <person name="Hameed A."/>
            <person name="Hsu Y.-H."/>
            <person name="Young C.-C."/>
        </authorList>
    </citation>
    <scope>NUCLEOTIDE SEQUENCE [LARGE SCALE GENOMIC DNA]</scope>
    <source>
        <strain evidence="15 16">CC-YHH838</strain>
    </source>
</reference>
<feature type="binding site" evidence="13">
    <location>
        <position position="265"/>
    </location>
    <ligand>
        <name>FMN</name>
        <dbReference type="ChEBI" id="CHEBI:58210"/>
    </ligand>
</feature>
<keyword evidence="7 13" id="KW-0285">Flavoprotein</keyword>
<dbReference type="UniPathway" id="UPA00070">
    <property type="reaction ID" value="UER00946"/>
</dbReference>
<evidence type="ECO:0000256" key="7">
    <source>
        <dbReference type="ARBA" id="ARBA00022630"/>
    </source>
</evidence>
<dbReference type="PANTHER" id="PTHR48109">
    <property type="entry name" value="DIHYDROOROTATE DEHYDROGENASE (QUINONE), MITOCHONDRIAL-RELATED"/>
    <property type="match status" value="1"/>
</dbReference>
<dbReference type="FunFam" id="3.20.20.70:FF:000028">
    <property type="entry name" value="Dihydroorotate dehydrogenase (quinone)"/>
    <property type="match status" value="1"/>
</dbReference>
<feature type="binding site" evidence="13">
    <location>
        <position position="169"/>
    </location>
    <ligand>
        <name>FMN</name>
        <dbReference type="ChEBI" id="CHEBI:58210"/>
    </ligand>
</feature>
<comment type="function">
    <text evidence="1 13">Catalyzes the conversion of dihydroorotate to orotate with quinone as electron acceptor.</text>
</comment>
<evidence type="ECO:0000256" key="2">
    <source>
        <dbReference type="ARBA" id="ARBA00004202"/>
    </source>
</evidence>
<dbReference type="CDD" id="cd04738">
    <property type="entry name" value="DHOD_2_like"/>
    <property type="match status" value="1"/>
</dbReference>
<feature type="binding site" evidence="13">
    <location>
        <position position="294"/>
    </location>
    <ligand>
        <name>FMN</name>
        <dbReference type="ChEBI" id="CHEBI:58210"/>
    </ligand>
</feature>
<dbReference type="RefSeq" id="WP_136346370.1">
    <property type="nucleotide sequence ID" value="NZ_SSOC01000001.1"/>
</dbReference>
<dbReference type="NCBIfam" id="TIGR01036">
    <property type="entry name" value="pyrD_sub2"/>
    <property type="match status" value="1"/>
</dbReference>
<comment type="pathway">
    <text evidence="3 13">Pyrimidine metabolism; UMP biosynthesis via de novo pathway; orotate from (S)-dihydroorotate (quinone route): step 1/1.</text>
</comment>
<keyword evidence="11 13" id="KW-0472">Membrane</keyword>
<dbReference type="AlphaFoldDB" id="A0A4S4B3W9"/>
<feature type="binding site" evidence="13">
    <location>
        <begin position="59"/>
        <end position="63"/>
    </location>
    <ligand>
        <name>FMN</name>
        <dbReference type="ChEBI" id="CHEBI:58210"/>
    </ligand>
</feature>
<dbReference type="PIRSF" id="PIRSF000164">
    <property type="entry name" value="DHO_oxidase"/>
    <property type="match status" value="1"/>
</dbReference>
<evidence type="ECO:0000256" key="13">
    <source>
        <dbReference type="HAMAP-Rule" id="MF_00225"/>
    </source>
</evidence>
<dbReference type="GO" id="GO:0044205">
    <property type="term" value="P:'de novo' UMP biosynthetic process"/>
    <property type="evidence" value="ECO:0007669"/>
    <property type="project" value="UniProtKB-UniRule"/>
</dbReference>
<accession>A0A4S4B3W9</accession>
<dbReference type="EC" id="1.3.5.2" evidence="13"/>
<feature type="binding site" evidence="13">
    <location>
        <position position="242"/>
    </location>
    <ligand>
        <name>FMN</name>
        <dbReference type="ChEBI" id="CHEBI:58210"/>
    </ligand>
</feature>
<comment type="catalytic activity">
    <reaction evidence="12 13">
        <text>(S)-dihydroorotate + a quinone = orotate + a quinol</text>
        <dbReference type="Rhea" id="RHEA:30187"/>
        <dbReference type="ChEBI" id="CHEBI:24646"/>
        <dbReference type="ChEBI" id="CHEBI:30839"/>
        <dbReference type="ChEBI" id="CHEBI:30864"/>
        <dbReference type="ChEBI" id="CHEBI:132124"/>
        <dbReference type="EC" id="1.3.5.2"/>
    </reaction>
</comment>
<organism evidence="15 16">
    <name type="scientific">Pseudothauera nasutitermitis</name>
    <dbReference type="NCBI Taxonomy" id="2565930"/>
    <lineage>
        <taxon>Bacteria</taxon>
        <taxon>Pseudomonadati</taxon>
        <taxon>Pseudomonadota</taxon>
        <taxon>Betaproteobacteria</taxon>
        <taxon>Rhodocyclales</taxon>
        <taxon>Zoogloeaceae</taxon>
        <taxon>Pseudothauera</taxon>
    </lineage>
</organism>
<protein>
    <recommendedName>
        <fullName evidence="13">Dihydroorotate dehydrogenase (quinone)</fullName>
        <ecNumber evidence="13">1.3.5.2</ecNumber>
    </recommendedName>
    <alternativeName>
        <fullName evidence="13">DHOdehase</fullName>
        <shortName evidence="13">DHOD</shortName>
        <shortName evidence="13">DHODase</shortName>
    </alternativeName>
    <alternativeName>
        <fullName evidence="13">Dihydroorotate oxidase</fullName>
    </alternativeName>
</protein>
<feature type="binding site" evidence="13">
    <location>
        <position position="174"/>
    </location>
    <ligand>
        <name>substrate</name>
    </ligand>
</feature>
<comment type="cofactor">
    <cofactor evidence="13">
        <name>FMN</name>
        <dbReference type="ChEBI" id="CHEBI:58210"/>
    </cofactor>
    <text evidence="13">Binds 1 FMN per subunit.</text>
</comment>
<dbReference type="EMBL" id="SSOC01000001">
    <property type="protein sequence ID" value="THF66961.1"/>
    <property type="molecule type" value="Genomic_DNA"/>
</dbReference>
<gene>
    <name evidence="13" type="primary">pyrD</name>
    <name evidence="15" type="ORF">E6C76_00775</name>
</gene>
<dbReference type="InterPro" id="IPR012135">
    <property type="entry name" value="Dihydroorotate_DH_1_2"/>
</dbReference>
<evidence type="ECO:0000256" key="11">
    <source>
        <dbReference type="ARBA" id="ARBA00023136"/>
    </source>
</evidence>
<comment type="subcellular location">
    <subcellularLocation>
        <location evidence="2 13">Cell membrane</location>
        <topology evidence="2 13">Peripheral membrane protein</topology>
    </subcellularLocation>
</comment>
<dbReference type="NCBIfam" id="NF003652">
    <property type="entry name" value="PRK05286.2-5"/>
    <property type="match status" value="1"/>
</dbReference>
<keyword evidence="9 13" id="KW-0665">Pyrimidine biosynthesis</keyword>
<keyword evidence="10 13" id="KW-0560">Oxidoreductase</keyword>
<feature type="binding site" evidence="13">
    <location>
        <begin position="108"/>
        <end position="112"/>
    </location>
    <ligand>
        <name>substrate</name>
    </ligand>
</feature>
<feature type="binding site" evidence="13">
    <location>
        <begin position="243"/>
        <end position="244"/>
    </location>
    <ligand>
        <name>substrate</name>
    </ligand>
</feature>
<dbReference type="InterPro" id="IPR005719">
    <property type="entry name" value="Dihydroorotate_DH_2"/>
</dbReference>
<comment type="subunit">
    <text evidence="5 13">Monomer.</text>
</comment>
<feature type="binding site" evidence="13">
    <location>
        <begin position="315"/>
        <end position="316"/>
    </location>
    <ligand>
        <name>FMN</name>
        <dbReference type="ChEBI" id="CHEBI:58210"/>
    </ligand>
</feature>
<evidence type="ECO:0000256" key="9">
    <source>
        <dbReference type="ARBA" id="ARBA00022975"/>
    </source>
</evidence>
<dbReference type="NCBIfam" id="NF003644">
    <property type="entry name" value="PRK05286.1-1"/>
    <property type="match status" value="1"/>
</dbReference>
<feature type="binding site" evidence="13">
    <location>
        <position position="63"/>
    </location>
    <ligand>
        <name>substrate</name>
    </ligand>
</feature>
<dbReference type="Proteomes" id="UP000308430">
    <property type="component" value="Unassembled WGS sequence"/>
</dbReference>
<evidence type="ECO:0000256" key="4">
    <source>
        <dbReference type="ARBA" id="ARBA00005359"/>
    </source>
</evidence>
<proteinExistence type="inferred from homology"/>
<dbReference type="Pfam" id="PF01180">
    <property type="entry name" value="DHO_dh"/>
    <property type="match status" value="1"/>
</dbReference>
<dbReference type="NCBIfam" id="NF003645">
    <property type="entry name" value="PRK05286.1-2"/>
    <property type="match status" value="1"/>
</dbReference>
<sequence>MLYDLARPLLFSLDAETAHEFSLAALNVAGRVLPAGRPEPAEPVQAMGITFPNRVGLAAGLDKNGEAIDGLARMGFGFIEIGTVTPRGQPGNPRPRLFRLPEVRGIINRMGFNNHGVDALVANVKAARFRGVLGINIGKNFDTPIERAADDYLACLEKVYALASYVTVNISSPNTQNLRQLQGESELDDLLGRLKAAQERLADAHGRYVPLALKIAPDLDDPQIAGIADALRRHRVDAVIATNTTISRDKVQGVRYAEQQGGLSGAPVLEASTAVVGKLAARLGNELPIIAAGGILDGRAARAKLDAGATLVQVYSGLIYRGPALVRECVRATDLPPAAAA</sequence>
<dbReference type="PROSITE" id="PS00911">
    <property type="entry name" value="DHODEHASE_1"/>
    <property type="match status" value="1"/>
</dbReference>
<evidence type="ECO:0000259" key="14">
    <source>
        <dbReference type="Pfam" id="PF01180"/>
    </source>
</evidence>
<feature type="binding site" evidence="13">
    <location>
        <position position="136"/>
    </location>
    <ligand>
        <name>FMN</name>
        <dbReference type="ChEBI" id="CHEBI:58210"/>
    </ligand>
</feature>
<feature type="domain" description="Dihydroorotate dehydrogenase catalytic" evidence="14">
    <location>
        <begin position="45"/>
        <end position="328"/>
    </location>
</feature>
<dbReference type="InterPro" id="IPR005720">
    <property type="entry name" value="Dihydroorotate_DH_cat"/>
</dbReference>
<dbReference type="SUPFAM" id="SSF51395">
    <property type="entry name" value="FMN-linked oxidoreductases"/>
    <property type="match status" value="1"/>
</dbReference>
<evidence type="ECO:0000256" key="3">
    <source>
        <dbReference type="ARBA" id="ARBA00005161"/>
    </source>
</evidence>
<dbReference type="InterPro" id="IPR050074">
    <property type="entry name" value="DHO_dehydrogenase"/>
</dbReference>
<keyword evidence="8 13" id="KW-0288">FMN</keyword>
<evidence type="ECO:0000256" key="1">
    <source>
        <dbReference type="ARBA" id="ARBA00003125"/>
    </source>
</evidence>
<keyword evidence="6 13" id="KW-1003">Cell membrane</keyword>
<dbReference type="HAMAP" id="MF_00225">
    <property type="entry name" value="DHO_dh_type2"/>
    <property type="match status" value="1"/>
</dbReference>
<evidence type="ECO:0000313" key="15">
    <source>
        <dbReference type="EMBL" id="THF66961.1"/>
    </source>
</evidence>
<comment type="caution">
    <text evidence="15">The sequence shown here is derived from an EMBL/GenBank/DDBJ whole genome shotgun (WGS) entry which is preliminary data.</text>
</comment>
<feature type="binding site" evidence="13">
    <location>
        <position position="83"/>
    </location>
    <ligand>
        <name>FMN</name>
        <dbReference type="ChEBI" id="CHEBI:58210"/>
    </ligand>
</feature>
<dbReference type="GO" id="GO:0006207">
    <property type="term" value="P:'de novo' pyrimidine nucleobase biosynthetic process"/>
    <property type="evidence" value="ECO:0007669"/>
    <property type="project" value="UniProtKB-UniRule"/>
</dbReference>
<evidence type="ECO:0000256" key="5">
    <source>
        <dbReference type="ARBA" id="ARBA00011245"/>
    </source>
</evidence>